<dbReference type="InterPro" id="IPR029058">
    <property type="entry name" value="AB_hydrolase_fold"/>
</dbReference>
<dbReference type="PRINTS" id="PR00111">
    <property type="entry name" value="ABHYDROLASE"/>
</dbReference>
<evidence type="ECO:0000313" key="3">
    <source>
        <dbReference type="Proteomes" id="UP001500842"/>
    </source>
</evidence>
<organism evidence="2 3">
    <name type="scientific">Nocardioides humi</name>
    <dbReference type="NCBI Taxonomy" id="449461"/>
    <lineage>
        <taxon>Bacteria</taxon>
        <taxon>Bacillati</taxon>
        <taxon>Actinomycetota</taxon>
        <taxon>Actinomycetes</taxon>
        <taxon>Propionibacteriales</taxon>
        <taxon>Nocardioidaceae</taxon>
        <taxon>Nocardioides</taxon>
    </lineage>
</organism>
<dbReference type="Gene3D" id="3.40.50.1820">
    <property type="entry name" value="alpha/beta hydrolase"/>
    <property type="match status" value="1"/>
</dbReference>
<comment type="caution">
    <text evidence="2">The sequence shown here is derived from an EMBL/GenBank/DDBJ whole genome shotgun (WGS) entry which is preliminary data.</text>
</comment>
<reference evidence="2 3" key="1">
    <citation type="journal article" date="2019" name="Int. J. Syst. Evol. Microbiol.">
        <title>The Global Catalogue of Microorganisms (GCM) 10K type strain sequencing project: providing services to taxonomists for standard genome sequencing and annotation.</title>
        <authorList>
            <consortium name="The Broad Institute Genomics Platform"/>
            <consortium name="The Broad Institute Genome Sequencing Center for Infectious Disease"/>
            <person name="Wu L."/>
            <person name="Ma J."/>
        </authorList>
    </citation>
    <scope>NUCLEOTIDE SEQUENCE [LARGE SCALE GENOMIC DNA]</scope>
    <source>
        <strain evidence="2 3">JCM 14942</strain>
    </source>
</reference>
<dbReference type="RefSeq" id="WP_141005585.1">
    <property type="nucleotide sequence ID" value="NZ_BAAAOR010000041.1"/>
</dbReference>
<dbReference type="Proteomes" id="UP001500842">
    <property type="component" value="Unassembled WGS sequence"/>
</dbReference>
<dbReference type="Pfam" id="PF00561">
    <property type="entry name" value="Abhydrolase_1"/>
    <property type="match status" value="1"/>
</dbReference>
<dbReference type="EMBL" id="BAAAOR010000041">
    <property type="protein sequence ID" value="GAA1545318.1"/>
    <property type="molecule type" value="Genomic_DNA"/>
</dbReference>
<keyword evidence="2" id="KW-0378">Hydrolase</keyword>
<proteinExistence type="predicted"/>
<sequence length="318" mass="34593">MTLTEEGIVHVPGMASRWVRLASGAKAHYMTSGDTGPAVVLLHGGLPGSSGTAGWRHMAPFLGANGFRVYCPDQPAFGLSDTREEYWPAGIESHVDFLHEFTTALCLDRFHLAGNSMGGINTVNYVCAHPERVASFVIIAADVGDVAPGNRPEGAVPLPKIDGNAESMRAGMTAITSGTMSEELIQMRAEAAARHDQAFKAFFPSMWDYAFLQLTGDRAARLATKGRLDRVEAPGICLYGQDDVLQPVEWGYHQEDHLPRIQFFYPADCGHQGQSDQPELFNQVFLEFFRDGRVSGATADAAGVSRRRPELSDLVARP</sequence>
<evidence type="ECO:0000259" key="1">
    <source>
        <dbReference type="Pfam" id="PF00561"/>
    </source>
</evidence>
<protein>
    <submittedName>
        <fullName evidence="2">Alpha/beta fold hydrolase</fullName>
    </submittedName>
</protein>
<dbReference type="PANTHER" id="PTHR43689:SF8">
    <property type="entry name" value="ALPHA_BETA-HYDROLASES SUPERFAMILY PROTEIN"/>
    <property type="match status" value="1"/>
</dbReference>
<dbReference type="GO" id="GO:0016787">
    <property type="term" value="F:hydrolase activity"/>
    <property type="evidence" value="ECO:0007669"/>
    <property type="project" value="UniProtKB-KW"/>
</dbReference>
<evidence type="ECO:0000313" key="2">
    <source>
        <dbReference type="EMBL" id="GAA1545318.1"/>
    </source>
</evidence>
<dbReference type="SUPFAM" id="SSF53474">
    <property type="entry name" value="alpha/beta-Hydrolases"/>
    <property type="match status" value="1"/>
</dbReference>
<gene>
    <name evidence="2" type="ORF">GCM10009788_54650</name>
</gene>
<name>A0ABN2BT31_9ACTN</name>
<keyword evidence="3" id="KW-1185">Reference proteome</keyword>
<accession>A0ABN2BT31</accession>
<feature type="domain" description="AB hydrolase-1" evidence="1">
    <location>
        <begin position="39"/>
        <end position="143"/>
    </location>
</feature>
<dbReference type="PANTHER" id="PTHR43689">
    <property type="entry name" value="HYDROLASE"/>
    <property type="match status" value="1"/>
</dbReference>
<dbReference type="InterPro" id="IPR000073">
    <property type="entry name" value="AB_hydrolase_1"/>
</dbReference>